<name>A0A8H5ZL87_COCSA</name>
<evidence type="ECO:0000313" key="2">
    <source>
        <dbReference type="Proteomes" id="UP000624244"/>
    </source>
</evidence>
<comment type="caution">
    <text evidence="1">The sequence shown here is derived from an EMBL/GenBank/DDBJ whole genome shotgun (WGS) entry which is preliminary data.</text>
</comment>
<organism evidence="1 2">
    <name type="scientific">Cochliobolus sativus</name>
    <name type="common">Common root rot and spot blotch fungus</name>
    <name type="synonym">Bipolaris sorokiniana</name>
    <dbReference type="NCBI Taxonomy" id="45130"/>
    <lineage>
        <taxon>Eukaryota</taxon>
        <taxon>Fungi</taxon>
        <taxon>Dikarya</taxon>
        <taxon>Ascomycota</taxon>
        <taxon>Pezizomycotina</taxon>
        <taxon>Dothideomycetes</taxon>
        <taxon>Pleosporomycetidae</taxon>
        <taxon>Pleosporales</taxon>
        <taxon>Pleosporineae</taxon>
        <taxon>Pleosporaceae</taxon>
        <taxon>Bipolaris</taxon>
    </lineage>
</organism>
<proteinExistence type="predicted"/>
<reference evidence="1" key="1">
    <citation type="submission" date="2019-11" db="EMBL/GenBank/DDBJ databases">
        <title>Bipolaris sorokiniana Genome sequencing.</title>
        <authorList>
            <person name="Wang H."/>
        </authorList>
    </citation>
    <scope>NUCLEOTIDE SEQUENCE</scope>
</reference>
<sequence length="158" mass="17663">MRCLRHQVYYFCQHLSISTSTPDSIYPSFLYTITITTTTTTTTSTSTIPRTPISTTHAIVPWSSLHPLSSPSQQISEQRFPHWCVITGIDLHSYKRRARTPGQKWTLIDWPALVALVSSLTSTRRHHPKASSVCLGRAALCLSSRRYSATVRVGCSGK</sequence>
<dbReference type="Proteomes" id="UP000624244">
    <property type="component" value="Unassembled WGS sequence"/>
</dbReference>
<gene>
    <name evidence="1" type="ORF">GGP41_003948</name>
</gene>
<accession>A0A8H5ZL87</accession>
<evidence type="ECO:0000313" key="1">
    <source>
        <dbReference type="EMBL" id="KAF5851155.1"/>
    </source>
</evidence>
<protein>
    <submittedName>
        <fullName evidence="1">Uncharacterized protein</fullName>
    </submittedName>
</protein>
<dbReference type="AlphaFoldDB" id="A0A8H5ZL87"/>
<dbReference type="EMBL" id="WNKQ01000005">
    <property type="protein sequence ID" value="KAF5851155.1"/>
    <property type="molecule type" value="Genomic_DNA"/>
</dbReference>